<dbReference type="AlphaFoldDB" id="A0A8K0WXG7"/>
<evidence type="ECO:0000256" key="1">
    <source>
        <dbReference type="ARBA" id="ARBA00004196"/>
    </source>
</evidence>
<dbReference type="GO" id="GO:0042973">
    <property type="term" value="F:glucan endo-1,3-beta-D-glucosidase activity"/>
    <property type="evidence" value="ECO:0007669"/>
    <property type="project" value="TreeGrafter"/>
</dbReference>
<evidence type="ECO:0000256" key="3">
    <source>
        <dbReference type="ARBA" id="ARBA00022801"/>
    </source>
</evidence>
<dbReference type="OrthoDB" id="941679at2759"/>
<dbReference type="PANTHER" id="PTHR16631:SF14">
    <property type="entry name" value="FAMILY 17 GLUCOSIDASE SCW10-RELATED"/>
    <property type="match status" value="1"/>
</dbReference>
<protein>
    <submittedName>
        <fullName evidence="4">Glycoside hydrolase superfamily</fullName>
    </submittedName>
</protein>
<comment type="similarity">
    <text evidence="2">Belongs to the glycosyl hydrolase 17 family.</text>
</comment>
<reference evidence="4" key="1">
    <citation type="journal article" date="2021" name="Nat. Commun.">
        <title>Genetic determinants of endophytism in the Arabidopsis root mycobiome.</title>
        <authorList>
            <person name="Mesny F."/>
            <person name="Miyauchi S."/>
            <person name="Thiergart T."/>
            <person name="Pickel B."/>
            <person name="Atanasova L."/>
            <person name="Karlsson M."/>
            <person name="Huettel B."/>
            <person name="Barry K.W."/>
            <person name="Haridas S."/>
            <person name="Chen C."/>
            <person name="Bauer D."/>
            <person name="Andreopoulos W."/>
            <person name="Pangilinan J."/>
            <person name="LaButti K."/>
            <person name="Riley R."/>
            <person name="Lipzen A."/>
            <person name="Clum A."/>
            <person name="Drula E."/>
            <person name="Henrissat B."/>
            <person name="Kohler A."/>
            <person name="Grigoriev I.V."/>
            <person name="Martin F.M."/>
            <person name="Hacquard S."/>
        </authorList>
    </citation>
    <scope>NUCLEOTIDE SEQUENCE</scope>
    <source>
        <strain evidence="4">MPI-CAGE-CH-0235</strain>
    </source>
</reference>
<organism evidence="4 5">
    <name type="scientific">Stachybotrys elegans</name>
    <dbReference type="NCBI Taxonomy" id="80388"/>
    <lineage>
        <taxon>Eukaryota</taxon>
        <taxon>Fungi</taxon>
        <taxon>Dikarya</taxon>
        <taxon>Ascomycota</taxon>
        <taxon>Pezizomycotina</taxon>
        <taxon>Sordariomycetes</taxon>
        <taxon>Hypocreomycetidae</taxon>
        <taxon>Hypocreales</taxon>
        <taxon>Stachybotryaceae</taxon>
        <taxon>Stachybotrys</taxon>
    </lineage>
</organism>
<dbReference type="GO" id="GO:0005576">
    <property type="term" value="C:extracellular region"/>
    <property type="evidence" value="ECO:0007669"/>
    <property type="project" value="TreeGrafter"/>
</dbReference>
<comment type="subcellular location">
    <subcellularLocation>
        <location evidence="1">Cell envelope</location>
    </subcellularLocation>
</comment>
<keyword evidence="3 4" id="KW-0378">Hydrolase</keyword>
<sequence length="272" mass="29908">LPGVAYSPYHANHACKTQEEVAQDFRRLKGKYSMVRIYGTDCSQVETVRNAAKEVDIKLFLGIWDPNKLEQETQAIIEGVHGDWAMVEAVAVGNEVIDRGEATPEQLNAAVRETRATLRAAGYQGPVVSVNTQIAVERYPELCSASDLCAINAHPFFDRTSSAENAGQWLNTTVARLQAVLPEGTKFLISETGWPTRGLTNGLAVPNTQSQRAALASIKEAFAENQDDVVFLSAFDSLLKEDHEGTFLSEKYWGIHEDEASMPKLGDVKQQP</sequence>
<dbReference type="InterPro" id="IPR017853">
    <property type="entry name" value="GH"/>
</dbReference>
<dbReference type="GO" id="GO:0009277">
    <property type="term" value="C:fungal-type cell wall"/>
    <property type="evidence" value="ECO:0007669"/>
    <property type="project" value="TreeGrafter"/>
</dbReference>
<keyword evidence="5" id="KW-1185">Reference proteome</keyword>
<feature type="non-terminal residue" evidence="4">
    <location>
        <position position="1"/>
    </location>
</feature>
<name>A0A8K0WXG7_9HYPO</name>
<dbReference type="PANTHER" id="PTHR16631">
    <property type="entry name" value="GLUCAN 1,3-BETA-GLUCOSIDASE"/>
    <property type="match status" value="1"/>
</dbReference>
<dbReference type="SUPFAM" id="SSF51445">
    <property type="entry name" value="(Trans)glycosidases"/>
    <property type="match status" value="1"/>
</dbReference>
<dbReference type="EMBL" id="JAGPNK010000001">
    <property type="protein sequence ID" value="KAH7327826.1"/>
    <property type="molecule type" value="Genomic_DNA"/>
</dbReference>
<accession>A0A8K0WXG7</accession>
<evidence type="ECO:0000313" key="4">
    <source>
        <dbReference type="EMBL" id="KAH7327826.1"/>
    </source>
</evidence>
<comment type="caution">
    <text evidence="4">The sequence shown here is derived from an EMBL/GenBank/DDBJ whole genome shotgun (WGS) entry which is preliminary data.</text>
</comment>
<dbReference type="Proteomes" id="UP000813444">
    <property type="component" value="Unassembled WGS sequence"/>
</dbReference>
<evidence type="ECO:0000256" key="2">
    <source>
        <dbReference type="ARBA" id="ARBA00008773"/>
    </source>
</evidence>
<gene>
    <name evidence="4" type="ORF">B0I35DRAFT_344666</name>
</gene>
<dbReference type="Gene3D" id="3.20.20.80">
    <property type="entry name" value="Glycosidases"/>
    <property type="match status" value="2"/>
</dbReference>
<proteinExistence type="inferred from homology"/>
<dbReference type="GO" id="GO:0071555">
    <property type="term" value="P:cell wall organization"/>
    <property type="evidence" value="ECO:0007669"/>
    <property type="project" value="TreeGrafter"/>
</dbReference>
<dbReference type="GO" id="GO:0009986">
    <property type="term" value="C:cell surface"/>
    <property type="evidence" value="ECO:0007669"/>
    <property type="project" value="TreeGrafter"/>
</dbReference>
<dbReference type="InterPro" id="IPR050732">
    <property type="entry name" value="Beta-glucan_modifiers"/>
</dbReference>
<evidence type="ECO:0000313" key="5">
    <source>
        <dbReference type="Proteomes" id="UP000813444"/>
    </source>
</evidence>